<evidence type="ECO:0000313" key="3">
    <source>
        <dbReference type="Proteomes" id="UP000284277"/>
    </source>
</evidence>
<proteinExistence type="predicted"/>
<protein>
    <recommendedName>
        <fullName evidence="4">ABC transporter permease</fullName>
    </recommendedName>
</protein>
<dbReference type="Proteomes" id="UP000284277">
    <property type="component" value="Unassembled WGS sequence"/>
</dbReference>
<feature type="transmembrane region" description="Helical" evidence="1">
    <location>
        <begin position="147"/>
        <end position="170"/>
    </location>
</feature>
<feature type="transmembrane region" description="Helical" evidence="1">
    <location>
        <begin position="115"/>
        <end position="135"/>
    </location>
</feature>
<dbReference type="EMBL" id="MCIA01000009">
    <property type="protein sequence ID" value="RKD32786.1"/>
    <property type="molecule type" value="Genomic_DNA"/>
</dbReference>
<gene>
    <name evidence="2" type="ORF">BET01_16220</name>
</gene>
<dbReference type="PANTHER" id="PTHR36832:SF1">
    <property type="entry name" value="SLR1174 PROTEIN"/>
    <property type="match status" value="1"/>
</dbReference>
<dbReference type="AlphaFoldDB" id="A0A419T5S5"/>
<evidence type="ECO:0000313" key="2">
    <source>
        <dbReference type="EMBL" id="RKD32786.1"/>
    </source>
</evidence>
<feature type="transmembrane region" description="Helical" evidence="1">
    <location>
        <begin position="29"/>
        <end position="55"/>
    </location>
</feature>
<dbReference type="RefSeq" id="WP_120196166.1">
    <property type="nucleotide sequence ID" value="NZ_MCIA01000009.1"/>
</dbReference>
<dbReference type="PANTHER" id="PTHR36832">
    <property type="entry name" value="SLR1174 PROTEIN-RELATED"/>
    <property type="match status" value="1"/>
</dbReference>
<evidence type="ECO:0000256" key="1">
    <source>
        <dbReference type="SAM" id="Phobius"/>
    </source>
</evidence>
<evidence type="ECO:0008006" key="4">
    <source>
        <dbReference type="Google" id="ProtNLM"/>
    </source>
</evidence>
<keyword evidence="1" id="KW-0812">Transmembrane</keyword>
<sequence length="267" mass="29422">MNQNKNVLTGYGSLLKAIRSTMSICAKQIFDGGFLFVAGGYMIQAVQFVMLIFIWKSLKQGEELMTYTLMATILHQELNIISPATASLWEGSVIGRFLRPIPVEVSFFAETVGKWWIPHFLFFGLPLWLLAPAFGISPLPASAMHGLLALISLILAASLGFALDLIFASFAMHLKNGCFAALAIREAIFALLSGEMIPFSLFPKAVGRLFSLMPLGSIAHGPLTIYTGLANNPLWVLGLQLFWNLVLWTVAILFFRKSKERMISFGG</sequence>
<keyword evidence="1" id="KW-1133">Transmembrane helix</keyword>
<comment type="caution">
    <text evidence="2">The sequence shown here is derived from an EMBL/GenBank/DDBJ whole genome shotgun (WGS) entry which is preliminary data.</text>
</comment>
<name>A0A419T5S5_9FIRM</name>
<feature type="transmembrane region" description="Helical" evidence="1">
    <location>
        <begin position="235"/>
        <end position="255"/>
    </location>
</feature>
<feature type="transmembrane region" description="Helical" evidence="1">
    <location>
        <begin position="209"/>
        <end position="229"/>
    </location>
</feature>
<reference evidence="2 3" key="1">
    <citation type="submission" date="2016-08" db="EMBL/GenBank/DDBJ databases">
        <title>A new outlook on sporulation: Clostridium algidixylanolyticum.</title>
        <authorList>
            <person name="Poppleton D.I."/>
            <person name="Gribaldo S."/>
        </authorList>
    </citation>
    <scope>NUCLEOTIDE SEQUENCE [LARGE SCALE GENOMIC DNA]</scope>
    <source>
        <strain evidence="2 3">SPL73</strain>
    </source>
</reference>
<organism evidence="2 3">
    <name type="scientific">Lacrimispora algidixylanolytica</name>
    <dbReference type="NCBI Taxonomy" id="94868"/>
    <lineage>
        <taxon>Bacteria</taxon>
        <taxon>Bacillati</taxon>
        <taxon>Bacillota</taxon>
        <taxon>Clostridia</taxon>
        <taxon>Lachnospirales</taxon>
        <taxon>Lachnospiraceae</taxon>
        <taxon>Lacrimispora</taxon>
    </lineage>
</organism>
<keyword evidence="1" id="KW-0472">Membrane</keyword>
<feature type="transmembrane region" description="Helical" evidence="1">
    <location>
        <begin position="182"/>
        <end position="202"/>
    </location>
</feature>
<dbReference type="OrthoDB" id="8582979at2"/>
<accession>A0A419T5S5</accession>
<keyword evidence="3" id="KW-1185">Reference proteome</keyword>